<feature type="binding site" evidence="9">
    <location>
        <position position="148"/>
    </location>
    <ligand>
        <name>Mn(2+)</name>
        <dbReference type="ChEBI" id="CHEBI:29035"/>
    </ligand>
</feature>
<reference evidence="12 13" key="1">
    <citation type="journal article" date="2013" name="Genome Biol.">
        <title>The genome sequence of the most widely cultivated cacao type and its use to identify candidate genes regulating pod color.</title>
        <authorList>
            <person name="Motamayor J.C."/>
            <person name="Mockaitis K."/>
            <person name="Schmutz J."/>
            <person name="Haiminen N."/>
            <person name="Iii D.L."/>
            <person name="Cornejo O."/>
            <person name="Findley S.D."/>
            <person name="Zheng P."/>
            <person name="Utro F."/>
            <person name="Royaert S."/>
            <person name="Saski C."/>
            <person name="Jenkins J."/>
            <person name="Podicheti R."/>
            <person name="Zhao M."/>
            <person name="Scheffler B.E."/>
            <person name="Stack J.C."/>
            <person name="Feltus F.A."/>
            <person name="Mustiga G.M."/>
            <person name="Amores F."/>
            <person name="Phillips W."/>
            <person name="Marelli J.P."/>
            <person name="May G.D."/>
            <person name="Shapiro H."/>
            <person name="Ma J."/>
            <person name="Bustamante C.D."/>
            <person name="Schnell R.J."/>
            <person name="Main D."/>
            <person name="Gilbert D."/>
            <person name="Parida L."/>
            <person name="Kuhn D.N."/>
        </authorList>
    </citation>
    <scope>NUCLEOTIDE SEQUENCE [LARGE SCALE GENOMIC DNA]</scope>
    <source>
        <strain evidence="13">cv. Matina 1-6</strain>
    </source>
</reference>
<keyword evidence="7" id="KW-0325">Glycoprotein</keyword>
<comment type="similarity">
    <text evidence="2 10">Belongs to the germin family.</text>
</comment>
<dbReference type="PANTHER" id="PTHR31238">
    <property type="entry name" value="GERMIN-LIKE PROTEIN SUBFAMILY 3 MEMBER 3"/>
    <property type="match status" value="1"/>
</dbReference>
<dbReference type="EMBL" id="CM001884">
    <property type="protein sequence ID" value="EOY25534.1"/>
    <property type="molecule type" value="Genomic_DNA"/>
</dbReference>
<dbReference type="InterPro" id="IPR006045">
    <property type="entry name" value="Cupin_1"/>
</dbReference>
<dbReference type="STRING" id="3641.A0A061GES3"/>
<dbReference type="InParanoid" id="A0A061GES3"/>
<dbReference type="PRINTS" id="PR00325">
    <property type="entry name" value="GERMIN"/>
</dbReference>
<dbReference type="HOGENOM" id="CLU_935109_0_0_1"/>
<keyword evidence="5 9" id="KW-0479">Metal-binding</keyword>
<feature type="chain" id="PRO_5019610207" description="Germin-like protein" evidence="10">
    <location>
        <begin position="23"/>
        <end position="298"/>
    </location>
</feature>
<evidence type="ECO:0000256" key="7">
    <source>
        <dbReference type="ARBA" id="ARBA00023180"/>
    </source>
</evidence>
<dbReference type="Pfam" id="PF00190">
    <property type="entry name" value="Cupin_1"/>
    <property type="match status" value="1"/>
</dbReference>
<dbReference type="Proteomes" id="UP000026915">
    <property type="component" value="Chromosome 6"/>
</dbReference>
<dbReference type="InterPro" id="IPR011051">
    <property type="entry name" value="RmlC_Cupin_sf"/>
</dbReference>
<sequence length="298" mass="32346">MAAKTLFIALLALTCFVAFASGQNGFESGQSAFASGQRNSAVHKSVDDYKSDSEDVSLKPKQIIETDDRGSAAISDDHINDHRVGAVPNQSYRRHSPHQNFHQAADPKHQPKKGNLEVGFITSNPVNQLFKKVLNKGDVFVFPMGLIHVQRNVGYGNDVAVGALNSESPGVITIANSVFGSNPSIPSDVLGKAFQDAYASGQSAFASGERNSAVHKSVDDYKSDNEDVSLKPKQIIETDNRGSAAISDDHINDHRVGAVPNQSYRRHSPHQNFHQAADPKHQPKEVLPVIISPRLPRI</sequence>
<feature type="signal peptide" evidence="10">
    <location>
        <begin position="1"/>
        <end position="22"/>
    </location>
</feature>
<dbReference type="eggNOG" id="ENOG502QQ4A">
    <property type="taxonomic scope" value="Eukaryota"/>
</dbReference>
<evidence type="ECO:0000313" key="13">
    <source>
        <dbReference type="Proteomes" id="UP000026915"/>
    </source>
</evidence>
<accession>A0A061GES3</accession>
<evidence type="ECO:0000256" key="4">
    <source>
        <dbReference type="ARBA" id="ARBA00022525"/>
    </source>
</evidence>
<dbReference type="GO" id="GO:0048046">
    <property type="term" value="C:apoplast"/>
    <property type="evidence" value="ECO:0007669"/>
    <property type="project" value="UniProtKB-SubCell"/>
</dbReference>
<evidence type="ECO:0000256" key="2">
    <source>
        <dbReference type="ARBA" id="ARBA00007456"/>
    </source>
</evidence>
<keyword evidence="13" id="KW-1185">Reference proteome</keyword>
<evidence type="ECO:0000256" key="5">
    <source>
        <dbReference type="ARBA" id="ARBA00022723"/>
    </source>
</evidence>
<dbReference type="Gene3D" id="2.60.120.10">
    <property type="entry name" value="Jelly Rolls"/>
    <property type="match status" value="1"/>
</dbReference>
<evidence type="ECO:0000256" key="9">
    <source>
        <dbReference type="PIRSR" id="PIRSR601929-2"/>
    </source>
</evidence>
<keyword evidence="3 10" id="KW-0052">Apoplast</keyword>
<evidence type="ECO:0000313" key="12">
    <source>
        <dbReference type="EMBL" id="EOY25534.1"/>
    </source>
</evidence>
<dbReference type="InterPro" id="IPR001929">
    <property type="entry name" value="Germin"/>
</dbReference>
<comment type="subcellular location">
    <subcellularLocation>
        <location evidence="1 10">Secreted</location>
        <location evidence="1 10">Extracellular space</location>
        <location evidence="1 10">Apoplast</location>
    </subcellularLocation>
</comment>
<gene>
    <name evidence="12" type="ORF">TCM_026932</name>
</gene>
<evidence type="ECO:0000256" key="1">
    <source>
        <dbReference type="ARBA" id="ARBA00004271"/>
    </source>
</evidence>
<evidence type="ECO:0000256" key="10">
    <source>
        <dbReference type="RuleBase" id="RU366015"/>
    </source>
</evidence>
<evidence type="ECO:0000256" key="6">
    <source>
        <dbReference type="ARBA" id="ARBA00022729"/>
    </source>
</evidence>
<dbReference type="GO" id="GO:0030145">
    <property type="term" value="F:manganese ion binding"/>
    <property type="evidence" value="ECO:0007669"/>
    <property type="project" value="UniProtKB-UniRule"/>
</dbReference>
<feature type="domain" description="Cupin type-1" evidence="11">
    <location>
        <begin position="113"/>
        <end position="195"/>
    </location>
</feature>
<dbReference type="AlphaFoldDB" id="A0A061GES3"/>
<proteinExistence type="inferred from homology"/>
<dbReference type="InterPro" id="IPR014710">
    <property type="entry name" value="RmlC-like_jellyroll"/>
</dbReference>
<name>A0A061GES3_THECC</name>
<protein>
    <recommendedName>
        <fullName evidence="10">Germin-like protein</fullName>
    </recommendedName>
</protein>
<keyword evidence="8 9" id="KW-0464">Manganese</keyword>
<evidence type="ECO:0000256" key="8">
    <source>
        <dbReference type="ARBA" id="ARBA00023211"/>
    </source>
</evidence>
<evidence type="ECO:0000256" key="3">
    <source>
        <dbReference type="ARBA" id="ARBA00022523"/>
    </source>
</evidence>
<evidence type="ECO:0000259" key="11">
    <source>
        <dbReference type="Pfam" id="PF00190"/>
    </source>
</evidence>
<organism evidence="12 13">
    <name type="scientific">Theobroma cacao</name>
    <name type="common">Cacao</name>
    <name type="synonym">Cocoa</name>
    <dbReference type="NCBI Taxonomy" id="3641"/>
    <lineage>
        <taxon>Eukaryota</taxon>
        <taxon>Viridiplantae</taxon>
        <taxon>Streptophyta</taxon>
        <taxon>Embryophyta</taxon>
        <taxon>Tracheophyta</taxon>
        <taxon>Spermatophyta</taxon>
        <taxon>Magnoliopsida</taxon>
        <taxon>eudicotyledons</taxon>
        <taxon>Gunneridae</taxon>
        <taxon>Pentapetalae</taxon>
        <taxon>rosids</taxon>
        <taxon>malvids</taxon>
        <taxon>Malvales</taxon>
        <taxon>Malvaceae</taxon>
        <taxon>Byttnerioideae</taxon>
        <taxon>Theobroma</taxon>
    </lineage>
</organism>
<dbReference type="SUPFAM" id="SSF51182">
    <property type="entry name" value="RmlC-like cupins"/>
    <property type="match status" value="1"/>
</dbReference>
<keyword evidence="4 10" id="KW-0964">Secreted</keyword>
<keyword evidence="6 10" id="KW-0732">Signal</keyword>
<dbReference type="Gramene" id="EOY25534">
    <property type="protein sequence ID" value="EOY25534"/>
    <property type="gene ID" value="TCM_026932"/>
</dbReference>